<evidence type="ECO:0000256" key="6">
    <source>
        <dbReference type="PIRSR" id="PIRSR601382-1"/>
    </source>
</evidence>
<dbReference type="PRINTS" id="PR00747">
    <property type="entry name" value="GLYHDRLASE47"/>
</dbReference>
<keyword evidence="10" id="KW-0812">Transmembrane</keyword>
<proteinExistence type="inferred from homology"/>
<sequence length="523" mass="60370">MRTVYFNRKSLFLLLVVIGISVLCIITILNSNNNSNNIFENKGNNNILINNENFQFNVKDVNARKLLTNNNIDNDKAIFIKKMMKHAWDGYKKYAWGANELNSIQKMASSQEIFGGPRMPATIVDAADTLFIMDMMEEYKEAEEYLLKNFKMSDAIRSLSVFEMTIRFVGGFLSLFALTGKEFYKTFAKNVTDTLLVSFNSPTGLPYNIVAPKDNRTMNYGWVTNSAHILADVGTLHLEFDYLSHITGDPNYREKVINARNIIDKQKKIDNLYGLYLSKDDGHFITREVSLGAMGDSFYEYLLKEWLISDKKDNIAYEMYKKASINIRKKMIIKSNGNFTYLIELKNGKILNKMSHLSCFAVGMFALEAYHSTDENDKKEIMELAEELGYTCYQSYKRSKTGLGPEMFHFDSNQDAISLSGEVQYFLRPEVIEGIYYLAKLTGKDKYKQWNWEIAQNIEKWCRNEAGYQGIKNVYNPEIGFDSTQQSFFLAETLKYLYLTFADNKISLNKWVFNTEAHPLPIH</sequence>
<feature type="binding site" evidence="7">
    <location>
        <position position="515"/>
    </location>
    <ligand>
        <name>Ca(2+)</name>
        <dbReference type="ChEBI" id="CHEBI:29108"/>
    </ligand>
</feature>
<dbReference type="Proteomes" id="UP000035681">
    <property type="component" value="Unplaced"/>
</dbReference>
<keyword evidence="5 8" id="KW-1015">Disulfide bond</keyword>
<feature type="active site" evidence="6">
    <location>
        <position position="296"/>
    </location>
</feature>
<dbReference type="Pfam" id="PF01532">
    <property type="entry name" value="Glyco_hydro_47"/>
    <property type="match status" value="1"/>
</dbReference>
<keyword evidence="7" id="KW-0479">Metal-binding</keyword>
<dbReference type="SUPFAM" id="SSF48225">
    <property type="entry name" value="Seven-hairpin glycosidases"/>
    <property type="match status" value="1"/>
</dbReference>
<comment type="pathway">
    <text evidence="2">Protein modification; protein glycosylation.</text>
</comment>
<feature type="active site" evidence="6">
    <location>
        <position position="430"/>
    </location>
</feature>
<feature type="disulfide bond" evidence="8">
    <location>
        <begin position="359"/>
        <end position="392"/>
    </location>
</feature>
<evidence type="ECO:0000256" key="10">
    <source>
        <dbReference type="SAM" id="Phobius"/>
    </source>
</evidence>
<dbReference type="GO" id="GO:0005975">
    <property type="term" value="P:carbohydrate metabolic process"/>
    <property type="evidence" value="ECO:0007669"/>
    <property type="project" value="InterPro"/>
</dbReference>
<dbReference type="PANTHER" id="PTHR11742">
    <property type="entry name" value="MANNOSYL-OLIGOSACCHARIDE ALPHA-1,2-MANNOSIDASE-RELATED"/>
    <property type="match status" value="1"/>
</dbReference>
<evidence type="ECO:0000256" key="4">
    <source>
        <dbReference type="ARBA" id="ARBA00022801"/>
    </source>
</evidence>
<evidence type="ECO:0000313" key="11">
    <source>
        <dbReference type="Proteomes" id="UP000035681"/>
    </source>
</evidence>
<evidence type="ECO:0000256" key="7">
    <source>
        <dbReference type="PIRSR" id="PIRSR601382-2"/>
    </source>
</evidence>
<dbReference type="GO" id="GO:0005509">
    <property type="term" value="F:calcium ion binding"/>
    <property type="evidence" value="ECO:0007669"/>
    <property type="project" value="InterPro"/>
</dbReference>
<feature type="active site" description="Proton donor" evidence="6">
    <location>
        <position position="163"/>
    </location>
</feature>
<dbReference type="AlphaFoldDB" id="A0AAF5DFU6"/>
<name>A0AAF5DFU6_STRER</name>
<evidence type="ECO:0000313" key="12">
    <source>
        <dbReference type="WBParaSite" id="TCONS_00009067.p1"/>
    </source>
</evidence>
<dbReference type="InterPro" id="IPR012341">
    <property type="entry name" value="6hp_glycosidase-like_sf"/>
</dbReference>
<dbReference type="EC" id="3.2.1.-" evidence="9"/>
<dbReference type="GO" id="GO:0004571">
    <property type="term" value="F:mannosyl-oligosaccharide 1,2-alpha-mannosidase activity"/>
    <property type="evidence" value="ECO:0007669"/>
    <property type="project" value="InterPro"/>
</dbReference>
<keyword evidence="7" id="KW-0106">Calcium</keyword>
<evidence type="ECO:0000256" key="5">
    <source>
        <dbReference type="ARBA" id="ARBA00023157"/>
    </source>
</evidence>
<dbReference type="Gene3D" id="1.50.10.10">
    <property type="match status" value="1"/>
</dbReference>
<evidence type="ECO:0000256" key="9">
    <source>
        <dbReference type="RuleBase" id="RU361193"/>
    </source>
</evidence>
<protein>
    <recommendedName>
        <fullName evidence="9">alpha-1,2-Mannosidase</fullName>
        <ecNumber evidence="9">3.2.1.-</ecNumber>
    </recommendedName>
</protein>
<dbReference type="InterPro" id="IPR050749">
    <property type="entry name" value="Glycosyl_Hydrolase_47"/>
</dbReference>
<reference evidence="12 13" key="1">
    <citation type="submission" date="2024-02" db="UniProtKB">
        <authorList>
            <consortium name="WormBaseParasite"/>
        </authorList>
    </citation>
    <scope>IDENTIFICATION</scope>
</reference>
<dbReference type="InterPro" id="IPR036026">
    <property type="entry name" value="Seven-hairpin_glycosidases"/>
</dbReference>
<keyword evidence="10" id="KW-1133">Transmembrane helix</keyword>
<comment type="similarity">
    <text evidence="3 9">Belongs to the glycosyl hydrolase 47 family.</text>
</comment>
<keyword evidence="4 9" id="KW-0378">Hydrolase</keyword>
<keyword evidence="11" id="KW-1185">Reference proteome</keyword>
<organism evidence="11 13">
    <name type="scientific">Strongyloides stercoralis</name>
    <name type="common">Threadworm</name>
    <dbReference type="NCBI Taxonomy" id="6248"/>
    <lineage>
        <taxon>Eukaryota</taxon>
        <taxon>Metazoa</taxon>
        <taxon>Ecdysozoa</taxon>
        <taxon>Nematoda</taxon>
        <taxon>Chromadorea</taxon>
        <taxon>Rhabditida</taxon>
        <taxon>Tylenchina</taxon>
        <taxon>Panagrolaimomorpha</taxon>
        <taxon>Strongyloidoidea</taxon>
        <taxon>Strongyloididae</taxon>
        <taxon>Strongyloides</taxon>
    </lineage>
</organism>
<dbReference type="InterPro" id="IPR001382">
    <property type="entry name" value="Glyco_hydro_47"/>
</dbReference>
<evidence type="ECO:0000256" key="2">
    <source>
        <dbReference type="ARBA" id="ARBA00004922"/>
    </source>
</evidence>
<dbReference type="FunFam" id="1.50.10.10:FF:000055">
    <property type="entry name" value="alpha-1,2-Mannosidase"/>
    <property type="match status" value="1"/>
</dbReference>
<dbReference type="PANTHER" id="PTHR11742:SF96">
    <property type="entry name" value="MANNOSYL-OLIGOSACCHARIDE 1,2-ALPHA-MANNOSIDASE C52E4.5"/>
    <property type="match status" value="1"/>
</dbReference>
<evidence type="ECO:0000256" key="3">
    <source>
        <dbReference type="ARBA" id="ARBA00007658"/>
    </source>
</evidence>
<evidence type="ECO:0000313" key="13">
    <source>
        <dbReference type="WBParaSite" id="TCONS_00011893.p1"/>
    </source>
</evidence>
<dbReference type="GO" id="GO:0005783">
    <property type="term" value="C:endoplasmic reticulum"/>
    <property type="evidence" value="ECO:0007669"/>
    <property type="project" value="TreeGrafter"/>
</dbReference>
<keyword evidence="9" id="KW-0326">Glycosidase</keyword>
<feature type="active site" description="Proton donor" evidence="6">
    <location>
        <position position="406"/>
    </location>
</feature>
<dbReference type="GO" id="GO:0000139">
    <property type="term" value="C:Golgi membrane"/>
    <property type="evidence" value="ECO:0007669"/>
    <property type="project" value="TreeGrafter"/>
</dbReference>
<evidence type="ECO:0000256" key="1">
    <source>
        <dbReference type="ARBA" id="ARBA00001913"/>
    </source>
</evidence>
<evidence type="ECO:0000256" key="8">
    <source>
        <dbReference type="PIRSR" id="PIRSR601382-3"/>
    </source>
</evidence>
<accession>A0AAF5DFU6</accession>
<dbReference type="WBParaSite" id="TCONS_00009067.p1">
    <property type="protein sequence ID" value="TCONS_00009067.p1"/>
    <property type="gene ID" value="XLOC_006915"/>
</dbReference>
<comment type="cofactor">
    <cofactor evidence="1 7">
        <name>Ca(2+)</name>
        <dbReference type="ChEBI" id="CHEBI:29108"/>
    </cofactor>
</comment>
<keyword evidence="10" id="KW-0472">Membrane</keyword>
<dbReference type="WBParaSite" id="TCONS_00011893.p1">
    <property type="protein sequence ID" value="TCONS_00011893.p1"/>
    <property type="gene ID" value="XLOC_006915"/>
</dbReference>
<feature type="transmembrane region" description="Helical" evidence="10">
    <location>
        <begin position="12"/>
        <end position="29"/>
    </location>
</feature>